<feature type="transmembrane region" description="Helical" evidence="10">
    <location>
        <begin position="435"/>
        <end position="457"/>
    </location>
</feature>
<dbReference type="STRING" id="1460663.A0A177CGB1"/>
<dbReference type="GO" id="GO:0030322">
    <property type="term" value="P:stabilization of membrane potential"/>
    <property type="evidence" value="ECO:0007669"/>
    <property type="project" value="TreeGrafter"/>
</dbReference>
<feature type="compositionally biased region" description="Basic and acidic residues" evidence="9">
    <location>
        <begin position="19"/>
        <end position="32"/>
    </location>
</feature>
<dbReference type="GeneID" id="28757912"/>
<dbReference type="OrthoDB" id="297496at2759"/>
<feature type="domain" description="Potassium channel" evidence="11">
    <location>
        <begin position="238"/>
        <end position="316"/>
    </location>
</feature>
<evidence type="ECO:0000313" key="12">
    <source>
        <dbReference type="EMBL" id="OAG05982.1"/>
    </source>
</evidence>
<dbReference type="Pfam" id="PF07885">
    <property type="entry name" value="Ion_trans_2"/>
    <property type="match status" value="2"/>
</dbReference>
<feature type="compositionally biased region" description="Polar residues" evidence="9">
    <location>
        <begin position="1"/>
        <end position="10"/>
    </location>
</feature>
<protein>
    <submittedName>
        <fullName evidence="12">Voltage-gated potassium channel</fullName>
    </submittedName>
</protein>
<feature type="transmembrane region" description="Helical" evidence="10">
    <location>
        <begin position="497"/>
        <end position="515"/>
    </location>
</feature>
<evidence type="ECO:0000256" key="8">
    <source>
        <dbReference type="RuleBase" id="RU003857"/>
    </source>
</evidence>
<feature type="compositionally biased region" description="Basic and acidic residues" evidence="9">
    <location>
        <begin position="768"/>
        <end position="777"/>
    </location>
</feature>
<keyword evidence="2 8" id="KW-0813">Transport</keyword>
<dbReference type="RefSeq" id="XP_018036347.1">
    <property type="nucleotide sequence ID" value="XM_018174426.1"/>
</dbReference>
<evidence type="ECO:0000256" key="3">
    <source>
        <dbReference type="ARBA" id="ARBA00022692"/>
    </source>
</evidence>
<feature type="region of interest" description="Disordered" evidence="9">
    <location>
        <begin position="1"/>
        <end position="43"/>
    </location>
</feature>
<evidence type="ECO:0000256" key="5">
    <source>
        <dbReference type="ARBA" id="ARBA00023065"/>
    </source>
</evidence>
<keyword evidence="13" id="KW-1185">Reference proteome</keyword>
<evidence type="ECO:0000259" key="11">
    <source>
        <dbReference type="Pfam" id="PF07885"/>
    </source>
</evidence>
<dbReference type="Gene3D" id="1.10.287.70">
    <property type="match status" value="2"/>
</dbReference>
<dbReference type="AlphaFoldDB" id="A0A177CGB1"/>
<dbReference type="GO" id="GO:0005886">
    <property type="term" value="C:plasma membrane"/>
    <property type="evidence" value="ECO:0007669"/>
    <property type="project" value="TreeGrafter"/>
</dbReference>
<dbReference type="SUPFAM" id="SSF81324">
    <property type="entry name" value="Voltage-gated potassium channels"/>
    <property type="match status" value="2"/>
</dbReference>
<feature type="transmembrane region" description="Helical" evidence="10">
    <location>
        <begin position="65"/>
        <end position="92"/>
    </location>
</feature>
<evidence type="ECO:0000313" key="13">
    <source>
        <dbReference type="Proteomes" id="UP000077069"/>
    </source>
</evidence>
<feature type="transmembrane region" description="Helical" evidence="10">
    <location>
        <begin position="469"/>
        <end position="485"/>
    </location>
</feature>
<dbReference type="InterPro" id="IPR013099">
    <property type="entry name" value="K_chnl_dom"/>
</dbReference>
<feature type="transmembrane region" description="Helical" evidence="10">
    <location>
        <begin position="149"/>
        <end position="170"/>
    </location>
</feature>
<dbReference type="GO" id="GO:0022841">
    <property type="term" value="F:potassium ion leak channel activity"/>
    <property type="evidence" value="ECO:0007669"/>
    <property type="project" value="TreeGrafter"/>
</dbReference>
<evidence type="ECO:0000256" key="9">
    <source>
        <dbReference type="SAM" id="MobiDB-lite"/>
    </source>
</evidence>
<evidence type="ECO:0000256" key="1">
    <source>
        <dbReference type="ARBA" id="ARBA00004141"/>
    </source>
</evidence>
<keyword evidence="3 8" id="KW-0812">Transmembrane</keyword>
<dbReference type="PANTHER" id="PTHR11003:SF342">
    <property type="entry name" value="OUTWARD-RECTIFIER POTASSIUM CHANNEL TOK1"/>
    <property type="match status" value="1"/>
</dbReference>
<keyword evidence="6 10" id="KW-0472">Membrane</keyword>
<dbReference type="GO" id="GO:0015271">
    <property type="term" value="F:outward rectifier potassium channel activity"/>
    <property type="evidence" value="ECO:0007669"/>
    <property type="project" value="TreeGrafter"/>
</dbReference>
<evidence type="ECO:0000256" key="4">
    <source>
        <dbReference type="ARBA" id="ARBA00022989"/>
    </source>
</evidence>
<reference evidence="12 13" key="1">
    <citation type="submission" date="2016-05" db="EMBL/GenBank/DDBJ databases">
        <title>Comparative analysis of secretome profiles of manganese(II)-oxidizing ascomycete fungi.</title>
        <authorList>
            <consortium name="DOE Joint Genome Institute"/>
            <person name="Zeiner C.A."/>
            <person name="Purvine S.O."/>
            <person name="Zink E.M."/>
            <person name="Wu S."/>
            <person name="Pasa-Tolic L."/>
            <person name="Chaput D.L."/>
            <person name="Haridas S."/>
            <person name="Grigoriev I.V."/>
            <person name="Santelli C.M."/>
            <person name="Hansel C.M."/>
        </authorList>
    </citation>
    <scope>NUCLEOTIDE SEQUENCE [LARGE SCALE GENOMIC DNA]</scope>
    <source>
        <strain evidence="12 13">AP3s5-JAC2a</strain>
    </source>
</reference>
<feature type="transmembrane region" description="Helical" evidence="10">
    <location>
        <begin position="231"/>
        <end position="251"/>
    </location>
</feature>
<proteinExistence type="inferred from homology"/>
<name>A0A177CGB1_9PLEO</name>
<dbReference type="EMBL" id="KV441552">
    <property type="protein sequence ID" value="OAG05982.1"/>
    <property type="molecule type" value="Genomic_DNA"/>
</dbReference>
<sequence length="799" mass="91000">MTSVSPNSLPYVSGTELPRVSEGETIRRSNEQDEKEEEEAQEPLAKKRSRLMFWKKYEQGEKSDWWFASTGIPLLAATLGPLANISSLVALVTSWRMNVYIDGQFVEELEGKSFADPRWCYYFNVASLVCGFLGNIFLLFNFTQRIRYIIALPATIILWYLATGFLIGITVSMEIYAPPNRPYETYTQGFWYAVAAASFYFFCSMLLMVNMLGFFLGHYPDNFALSDSQRTLILQTMVFFIWLGGGAAVFMKIEDSAGQGWEYADSLYFCDVTVLTVGFGDFYPTTDLGRGIVFPFSVGGIITLALIVSSIYKFMRELGEENIVMKHTDRMRQRTADRSVTTSFDLRQREHAERHLIRRRSLKERERPKISAPTELREMRTAMGNTVRRATFRPLPNALTPGRNKKQRVILLKEEKDRFLAMRGIQQKSKKYRQWLALLFSTFAFGILWCVGAVVFWQQAEKNTQGMTYFEALYFCYISLLTIGYGDLAPKSSAGRCFFVIWSLIAVPTMTILVSDLGDTVVYKFHRWSDKFADFTVLPKQGIWRTFLDKHPSLLRLVQRLQKKIADRKARKRVERGFELDDPDQPVENPGWDTQTRDISAAEAQVDESPVEADNRATAPTLPVLAEEAEQDALGKSPSPKAVAHHLALSIKRVAADMHLPKPKRYTFEEWVFFVRLIRLTGNKTGSRGDEDEEDEEGLVEWDWIGPDSPLMSGLSESEWLLERLCESLIRLAKKPYNVRGEVRLETGEGVDGDDRVIRWAGDENDPRDEQRLDKVAGDTNDGDPGRAEDRGTGAGDVT</sequence>
<dbReference type="PRINTS" id="PR01333">
    <property type="entry name" value="2POREKCHANEL"/>
</dbReference>
<keyword evidence="5 8" id="KW-0406">Ion transport</keyword>
<feature type="transmembrane region" description="Helical" evidence="10">
    <location>
        <begin position="190"/>
        <end position="219"/>
    </location>
</feature>
<keyword evidence="7 8" id="KW-0407">Ion channel</keyword>
<feature type="domain" description="Potassium channel" evidence="11">
    <location>
        <begin position="447"/>
        <end position="521"/>
    </location>
</feature>
<comment type="similarity">
    <text evidence="8">Belongs to the two pore domain potassium channel (TC 1.A.1.8) family.</text>
</comment>
<feature type="transmembrane region" description="Helical" evidence="10">
    <location>
        <begin position="121"/>
        <end position="142"/>
    </location>
</feature>
<feature type="region of interest" description="Disordered" evidence="9">
    <location>
        <begin position="576"/>
        <end position="595"/>
    </location>
</feature>
<evidence type="ECO:0000256" key="7">
    <source>
        <dbReference type="ARBA" id="ARBA00023303"/>
    </source>
</evidence>
<dbReference type="InterPro" id="IPR003280">
    <property type="entry name" value="2pore_dom_K_chnl"/>
</dbReference>
<feature type="region of interest" description="Disordered" evidence="9">
    <location>
        <begin position="756"/>
        <end position="799"/>
    </location>
</feature>
<evidence type="ECO:0000256" key="2">
    <source>
        <dbReference type="ARBA" id="ARBA00022448"/>
    </source>
</evidence>
<keyword evidence="4 10" id="KW-1133">Transmembrane helix</keyword>
<dbReference type="Proteomes" id="UP000077069">
    <property type="component" value="Unassembled WGS sequence"/>
</dbReference>
<dbReference type="FunCoup" id="A0A177CGB1">
    <property type="interactions" value="16"/>
</dbReference>
<comment type="subcellular location">
    <subcellularLocation>
        <location evidence="1">Membrane</location>
        <topology evidence="1">Multi-pass membrane protein</topology>
    </subcellularLocation>
</comment>
<feature type="transmembrane region" description="Helical" evidence="10">
    <location>
        <begin position="292"/>
        <end position="312"/>
    </location>
</feature>
<gene>
    <name evidence="12" type="ORF">CC84DRAFT_1092033</name>
</gene>
<evidence type="ECO:0000256" key="10">
    <source>
        <dbReference type="SAM" id="Phobius"/>
    </source>
</evidence>
<dbReference type="FunFam" id="1.10.287.70:FF:000182">
    <property type="entry name" value="Outward-rectifier potassium channel TOK1"/>
    <property type="match status" value="1"/>
</dbReference>
<accession>A0A177CGB1</accession>
<dbReference type="InParanoid" id="A0A177CGB1"/>
<organism evidence="12 13">
    <name type="scientific">Paraphaeosphaeria sporulosa</name>
    <dbReference type="NCBI Taxonomy" id="1460663"/>
    <lineage>
        <taxon>Eukaryota</taxon>
        <taxon>Fungi</taxon>
        <taxon>Dikarya</taxon>
        <taxon>Ascomycota</taxon>
        <taxon>Pezizomycotina</taxon>
        <taxon>Dothideomycetes</taxon>
        <taxon>Pleosporomycetidae</taxon>
        <taxon>Pleosporales</taxon>
        <taxon>Massarineae</taxon>
        <taxon>Didymosphaeriaceae</taxon>
        <taxon>Paraphaeosphaeria</taxon>
    </lineage>
</organism>
<dbReference type="PANTHER" id="PTHR11003">
    <property type="entry name" value="POTASSIUM CHANNEL, SUBFAMILY K"/>
    <property type="match status" value="1"/>
</dbReference>
<evidence type="ECO:0000256" key="6">
    <source>
        <dbReference type="ARBA" id="ARBA00023136"/>
    </source>
</evidence>